<dbReference type="STRING" id="882.DVU_0240"/>
<evidence type="ECO:0000313" key="3">
    <source>
        <dbReference type="Proteomes" id="UP000002194"/>
    </source>
</evidence>
<dbReference type="eggNOG" id="ENOG5033GSS">
    <property type="taxonomic scope" value="Bacteria"/>
</dbReference>
<keyword evidence="3" id="KW-1185">Reference proteome</keyword>
<dbReference type="PATRIC" id="fig|882.5.peg.227"/>
<dbReference type="Pfam" id="PF07238">
    <property type="entry name" value="PilZ"/>
    <property type="match status" value="1"/>
</dbReference>
<feature type="domain" description="PilZ" evidence="1">
    <location>
        <begin position="36"/>
        <end position="155"/>
    </location>
</feature>
<dbReference type="SMR" id="Q72FH3"/>
<dbReference type="PaxDb" id="882-DVU_0240"/>
<dbReference type="HOGENOM" id="CLU_1892806_0_0_7"/>
<dbReference type="Proteomes" id="UP000002194">
    <property type="component" value="Chromosome"/>
</dbReference>
<proteinExistence type="predicted"/>
<dbReference type="Gene3D" id="2.40.10.220">
    <property type="entry name" value="predicted glycosyltransferase like domains"/>
    <property type="match status" value="1"/>
</dbReference>
<dbReference type="EnsemblBacteria" id="AAS94724">
    <property type="protein sequence ID" value="AAS94724"/>
    <property type="gene ID" value="DVU_0240"/>
</dbReference>
<protein>
    <recommendedName>
        <fullName evidence="1">PilZ domain-containing protein</fullName>
    </recommendedName>
</protein>
<gene>
    <name evidence="2" type="ordered locus">DVU_0240</name>
</gene>
<dbReference type="OrthoDB" id="5465017at2"/>
<dbReference type="DNASU" id="2795012"/>
<dbReference type="GO" id="GO:0035438">
    <property type="term" value="F:cyclic-di-GMP binding"/>
    <property type="evidence" value="ECO:0007669"/>
    <property type="project" value="InterPro"/>
</dbReference>
<accession>Q72FH3</accession>
<dbReference type="KEGG" id="dvu:DVU_0240"/>
<organism evidence="2 3">
    <name type="scientific">Nitratidesulfovibrio vulgaris (strain ATCC 29579 / DSM 644 / CCUG 34227 / NCIMB 8303 / VKM B-1760 / Hildenborough)</name>
    <name type="common">Desulfovibrio vulgaris</name>
    <dbReference type="NCBI Taxonomy" id="882"/>
    <lineage>
        <taxon>Bacteria</taxon>
        <taxon>Pseudomonadati</taxon>
        <taxon>Thermodesulfobacteriota</taxon>
        <taxon>Desulfovibrionia</taxon>
        <taxon>Desulfovibrionales</taxon>
        <taxon>Desulfovibrionaceae</taxon>
        <taxon>Nitratidesulfovibrio</taxon>
    </lineage>
</organism>
<evidence type="ECO:0000259" key="1">
    <source>
        <dbReference type="Pfam" id="PF07238"/>
    </source>
</evidence>
<dbReference type="SUPFAM" id="SSF141371">
    <property type="entry name" value="PilZ domain-like"/>
    <property type="match status" value="1"/>
</dbReference>
<evidence type="ECO:0000313" key="2">
    <source>
        <dbReference type="EMBL" id="AAS94724.1"/>
    </source>
</evidence>
<reference evidence="2 3" key="1">
    <citation type="journal article" date="2004" name="Nat. Biotechnol.">
        <title>The genome sequence of the anaerobic, sulfate-reducing bacterium Desulfovibrio vulgaris Hildenborough.</title>
        <authorList>
            <person name="Heidelberg J.F."/>
            <person name="Seshadri R."/>
            <person name="Haveman S.A."/>
            <person name="Hemme C.L."/>
            <person name="Paulsen I.T."/>
            <person name="Kolonay J.F."/>
            <person name="Eisen J.A."/>
            <person name="Ward N."/>
            <person name="Methe B."/>
            <person name="Brinkac L.M."/>
            <person name="Daugherty S.C."/>
            <person name="Deboy R.T."/>
            <person name="Dodson R.J."/>
            <person name="Durkin A.S."/>
            <person name="Madupu R."/>
            <person name="Nelson W.C."/>
            <person name="Sullivan S.A."/>
            <person name="Fouts D."/>
            <person name="Haft D.H."/>
            <person name="Selengut J."/>
            <person name="Peterson J.D."/>
            <person name="Davidsen T.M."/>
            <person name="Zafar N."/>
            <person name="Zhou L."/>
            <person name="Radune D."/>
            <person name="Dimitrov G."/>
            <person name="Hance M."/>
            <person name="Tran K."/>
            <person name="Khouri H."/>
            <person name="Gill J."/>
            <person name="Utterback T.R."/>
            <person name="Feldblyum T.V."/>
            <person name="Wall J.D."/>
            <person name="Voordouw G."/>
            <person name="Fraser C.M."/>
        </authorList>
    </citation>
    <scope>NUCLEOTIDE SEQUENCE [LARGE SCALE GENOMIC DNA]</scope>
    <source>
        <strain evidence="3">ATCC 29579 / DSM 644 / NCIMB 8303 / VKM B-1760 / Hildenborough</strain>
    </source>
</reference>
<dbReference type="EMBL" id="AE017285">
    <property type="protein sequence ID" value="AAS94724.1"/>
    <property type="molecule type" value="Genomic_DNA"/>
</dbReference>
<dbReference type="AlphaFoldDB" id="Q72FH3"/>
<dbReference type="InterPro" id="IPR009875">
    <property type="entry name" value="PilZ_domain"/>
</dbReference>
<sequence>MILAGWRRHPVCASVMLWVFLSQPLQRGRFMSNDDERRRYKRLPKAFHVLAHEFKFPIAAQPRFETTCADISAGGLCVEASRRFTPGDKLQIKVHIPTLNKYSPGFFKYYENDADQYLHAIAEVTWVDPSAGRYMTGLRFLDVDEDACRALAGLITKAVREMDDD</sequence>
<name>Q72FH3_NITV2</name>